<dbReference type="SUPFAM" id="SSF50156">
    <property type="entry name" value="PDZ domain-like"/>
    <property type="match status" value="1"/>
</dbReference>
<dbReference type="AlphaFoldDB" id="A0A6J7XUW6"/>
<keyword evidence="1" id="KW-0645">Protease</keyword>
<dbReference type="GO" id="GO:0004252">
    <property type="term" value="F:serine-type endopeptidase activity"/>
    <property type="evidence" value="ECO:0007669"/>
    <property type="project" value="InterPro"/>
</dbReference>
<dbReference type="PANTHER" id="PTHR43343:SF3">
    <property type="entry name" value="PROTEASE DO-LIKE 8, CHLOROPLASTIC"/>
    <property type="match status" value="1"/>
</dbReference>
<dbReference type="InterPro" id="IPR009003">
    <property type="entry name" value="Peptidase_S1_PA"/>
</dbReference>
<dbReference type="Gene3D" id="2.30.42.10">
    <property type="match status" value="1"/>
</dbReference>
<dbReference type="InterPro" id="IPR001940">
    <property type="entry name" value="Peptidase_S1C"/>
</dbReference>
<proteinExistence type="predicted"/>
<dbReference type="EMBL" id="CAFBSG010000013">
    <property type="protein sequence ID" value="CAB5240621.1"/>
    <property type="molecule type" value="Genomic_DNA"/>
</dbReference>
<dbReference type="SUPFAM" id="SSF50494">
    <property type="entry name" value="Trypsin-like serine proteases"/>
    <property type="match status" value="1"/>
</dbReference>
<dbReference type="PRINTS" id="PR00834">
    <property type="entry name" value="PROTEASES2C"/>
</dbReference>
<organism evidence="3">
    <name type="scientific">freshwater metagenome</name>
    <dbReference type="NCBI Taxonomy" id="449393"/>
    <lineage>
        <taxon>unclassified sequences</taxon>
        <taxon>metagenomes</taxon>
        <taxon>ecological metagenomes</taxon>
    </lineage>
</organism>
<dbReference type="Pfam" id="PF13365">
    <property type="entry name" value="Trypsin_2"/>
    <property type="match status" value="1"/>
</dbReference>
<dbReference type="PANTHER" id="PTHR43343">
    <property type="entry name" value="PEPTIDASE S12"/>
    <property type="match status" value="1"/>
</dbReference>
<dbReference type="InterPro" id="IPR051201">
    <property type="entry name" value="Chloro_Bact_Ser_Proteases"/>
</dbReference>
<evidence type="ECO:0000313" key="3">
    <source>
        <dbReference type="EMBL" id="CAB5240621.1"/>
    </source>
</evidence>
<evidence type="ECO:0000256" key="2">
    <source>
        <dbReference type="ARBA" id="ARBA00022801"/>
    </source>
</evidence>
<evidence type="ECO:0000256" key="1">
    <source>
        <dbReference type="ARBA" id="ARBA00022670"/>
    </source>
</evidence>
<gene>
    <name evidence="3" type="ORF">UFOPK3554_00958</name>
</gene>
<sequence length="382" mass="38163">MSVQAVTKKIASHTSSKIGAAFIAGALIAGGVATAATNNSAGTNACIDSKTKVMYYSADGTCTKNRTPIQITSNNFDVKNIAATVTPSVVSIAVVSSLGSGTGSGWVYQTNSGSSYIITNNHVIEGAALSGTITVEFSSGEQVSAKIIGRDIAYDIAVLQVEKGSLPVLSIGNSSQISVGDPVIAIGSPLGLASTVTSGIVSALNRPVSAGTVGAESFVNAIQTDAAINPGNSGGALIDSQGRIIGVNSAIATLTNGSASGSIGLGFAIPINEAKRVIDEIISTPTHTSTRPVMGVYFDSTFTGIGAKILKLSPGEAADKAGIPVGAVIRSIGGVKIVDQVSAIVRIRSYAPGSTISVVVELPSSGGSKTYSIKLGSTASNG</sequence>
<dbReference type="InterPro" id="IPR036034">
    <property type="entry name" value="PDZ_sf"/>
</dbReference>
<dbReference type="Gene3D" id="2.40.10.120">
    <property type="match status" value="1"/>
</dbReference>
<dbReference type="GO" id="GO:0006508">
    <property type="term" value="P:proteolysis"/>
    <property type="evidence" value="ECO:0007669"/>
    <property type="project" value="UniProtKB-KW"/>
</dbReference>
<name>A0A6J7XUW6_9ZZZZ</name>
<keyword evidence="2" id="KW-0378">Hydrolase</keyword>
<protein>
    <submittedName>
        <fullName evidence="3">Unannotated protein</fullName>
    </submittedName>
</protein>
<reference evidence="3" key="1">
    <citation type="submission" date="2020-05" db="EMBL/GenBank/DDBJ databases">
        <authorList>
            <person name="Chiriac C."/>
            <person name="Salcher M."/>
            <person name="Ghai R."/>
            <person name="Kavagutti S V."/>
        </authorList>
    </citation>
    <scope>NUCLEOTIDE SEQUENCE</scope>
</reference>
<accession>A0A6J7XUW6</accession>